<accession>A0A0G4IYI1</accession>
<dbReference type="AlphaFoldDB" id="A0A0G4IYI1"/>
<dbReference type="OrthoDB" id="2441647at2759"/>
<name>A0A0G4IYI1_PLABS</name>
<feature type="region of interest" description="Disordered" evidence="2">
    <location>
        <begin position="169"/>
        <end position="264"/>
    </location>
</feature>
<keyword evidence="3" id="KW-0812">Transmembrane</keyword>
<dbReference type="PANTHER" id="PTHR23159">
    <property type="entry name" value="CENTROSOMAL PROTEIN 2"/>
    <property type="match status" value="1"/>
</dbReference>
<feature type="coiled-coil region" evidence="1">
    <location>
        <begin position="754"/>
        <end position="788"/>
    </location>
</feature>
<feature type="chain" id="PRO_5005193275" evidence="4">
    <location>
        <begin position="21"/>
        <end position="1101"/>
    </location>
</feature>
<dbReference type="PANTHER" id="PTHR23159:SF60">
    <property type="entry name" value="SPINDLE ASSEMBLY ABNORMAL PROTEIN 4"/>
    <property type="match status" value="1"/>
</dbReference>
<evidence type="ECO:0000256" key="4">
    <source>
        <dbReference type="SAM" id="SignalP"/>
    </source>
</evidence>
<organism evidence="5 6">
    <name type="scientific">Plasmodiophora brassicae</name>
    <name type="common">Clubroot disease agent</name>
    <dbReference type="NCBI Taxonomy" id="37360"/>
    <lineage>
        <taxon>Eukaryota</taxon>
        <taxon>Sar</taxon>
        <taxon>Rhizaria</taxon>
        <taxon>Endomyxa</taxon>
        <taxon>Phytomyxea</taxon>
        <taxon>Plasmodiophorida</taxon>
        <taxon>Plasmodiophoridae</taxon>
        <taxon>Plasmodiophora</taxon>
    </lineage>
</organism>
<evidence type="ECO:0000256" key="2">
    <source>
        <dbReference type="SAM" id="MobiDB-lite"/>
    </source>
</evidence>
<dbReference type="Proteomes" id="UP000039324">
    <property type="component" value="Unassembled WGS sequence"/>
</dbReference>
<feature type="coiled-coil region" evidence="1">
    <location>
        <begin position="821"/>
        <end position="919"/>
    </location>
</feature>
<reference evidence="5 6" key="1">
    <citation type="submission" date="2015-02" db="EMBL/GenBank/DDBJ databases">
        <authorList>
            <person name="Chooi Y.-H."/>
        </authorList>
    </citation>
    <scope>NUCLEOTIDE SEQUENCE [LARGE SCALE GENOMIC DNA]</scope>
    <source>
        <strain evidence="5">E3</strain>
    </source>
</reference>
<dbReference type="STRING" id="37360.A0A0G4IYI1"/>
<dbReference type="OMA" id="HICPRIQ"/>
<evidence type="ECO:0000256" key="3">
    <source>
        <dbReference type="SAM" id="Phobius"/>
    </source>
</evidence>
<keyword evidence="3" id="KW-0472">Membrane</keyword>
<keyword evidence="1" id="KW-0175">Coiled coil</keyword>
<feature type="signal peptide" evidence="4">
    <location>
        <begin position="1"/>
        <end position="20"/>
    </location>
</feature>
<feature type="compositionally biased region" description="Basic and acidic residues" evidence="2">
    <location>
        <begin position="223"/>
        <end position="232"/>
    </location>
</feature>
<gene>
    <name evidence="5" type="ORF">PBRA_007883</name>
</gene>
<feature type="compositionally biased region" description="Low complexity" evidence="2">
    <location>
        <begin position="997"/>
        <end position="1008"/>
    </location>
</feature>
<feature type="region of interest" description="Disordered" evidence="2">
    <location>
        <begin position="995"/>
        <end position="1025"/>
    </location>
</feature>
<keyword evidence="3" id="KW-1133">Transmembrane helix</keyword>
<feature type="coiled-coil region" evidence="1">
    <location>
        <begin position="519"/>
        <end position="623"/>
    </location>
</feature>
<feature type="transmembrane region" description="Helical" evidence="3">
    <location>
        <begin position="1031"/>
        <end position="1053"/>
    </location>
</feature>
<feature type="coiled-coil region" evidence="1">
    <location>
        <begin position="659"/>
        <end position="697"/>
    </location>
</feature>
<protein>
    <submittedName>
        <fullName evidence="5">Uncharacterized protein</fullName>
    </submittedName>
</protein>
<evidence type="ECO:0000313" key="6">
    <source>
        <dbReference type="Proteomes" id="UP000039324"/>
    </source>
</evidence>
<keyword evidence="4" id="KW-0732">Signal</keyword>
<dbReference type="EMBL" id="CDSF01000098">
    <property type="protein sequence ID" value="CEP00149.1"/>
    <property type="molecule type" value="Genomic_DNA"/>
</dbReference>
<proteinExistence type="predicted"/>
<evidence type="ECO:0000256" key="1">
    <source>
        <dbReference type="SAM" id="Coils"/>
    </source>
</evidence>
<evidence type="ECO:0000313" key="5">
    <source>
        <dbReference type="EMBL" id="CEP00149.1"/>
    </source>
</evidence>
<sequence>MSHVLLVAVGFLMVGVIVDAGGRDKGSARRQQGVHPSLWQRTVSAGATRNVVGGTPNRNENAGTGLWDPAGYTRLRTNPAPAPMAHEAGHPLAAISKTGVGKSTLGVGGNLKDAKGAGEAADGEGDTLGVVPTIGHAFGTGSVQWSRDDSSFLSQLGYPGVAWNVVGGTPHRNENAGSGPSLHAAGASHPGRNPAPDPMVHEPGHSLAMSETGAGKSTLGAGGKREAVKNADEAADGEGNTLDAVPTTVPDEKEWEEEDLPEHARQTSTALNMLGVVLKESIELLNRELDGLPGNSSSGPSSGNRTLMFQQVLRQLDTVKSDLAAKIANTSCCLRNESHGSQRYDDMEYDLEALDACSGVVVSASGAVGVCIDANAAIERAVGALRHAMQALASERETRETDVADLRGRNARLRLAVFLKTLSMAHRRRSIESYEARVRSLLADLLEVRGQLDNMTTQHKVQCDEIAAKLNDVNALIEQRNAEVQTLTTKADEQANRAARQDAAMKKLLFDVELKSVTLQKAETRVQTRTEQLAEIEAERDNLAHLMREGDLRLNATAGELETMKKELESSKEMLSKSTRDIAVLDNTASTLRSTICELEKERDELKDEIARLDELTKQNQNTTTGLEHELDLLRKAKAADDETMYAYVTSLDDHRWKKHALEEQVRNVNGQLQQLNEELLKERAALLVANSNLNKEKSKAVGLEQEVNSKNATISNLHTTIEALKAKSANDSLSAQNAVRELNQTISALDQSLQARLDQIGQLERTIEDLNNEKKKAVDVQQEMTRLLHSKNATISDLHTMIETLNASSANESRSAHEAVRELNQTISVLKESLQARQDRIGHLERTINDSKATMDGLLAEKADLENRLGRELADTKTQLQLEADRHNRAMTATETNLGDMRKDLERLAGELNNKTDETGRLEKVVARQKAKSNWVMGGGIGGTAVALAGGLAWGAQLAAKKTPDSPHKRPGVLPKIGKVVVGSMALAQGVTMAKSALSPSTPAPSASRERSGAHHTMPPGPVSSTPSSVYVLASVSIVLFLCTVASLVVLWKRTKHHRFRMKALMNRTGLSVIKGSPIASDKDVWDRVYAEDESWMHEK</sequence>
<keyword evidence="6" id="KW-1185">Reference proteome</keyword>